<organism evidence="1 2">
    <name type="scientific">Trypanosoma conorhini</name>
    <dbReference type="NCBI Taxonomy" id="83891"/>
    <lineage>
        <taxon>Eukaryota</taxon>
        <taxon>Discoba</taxon>
        <taxon>Euglenozoa</taxon>
        <taxon>Kinetoplastea</taxon>
        <taxon>Metakinetoplastina</taxon>
        <taxon>Trypanosomatida</taxon>
        <taxon>Trypanosomatidae</taxon>
        <taxon>Trypanosoma</taxon>
    </lineage>
</organism>
<protein>
    <submittedName>
        <fullName evidence="1">Oligosaccharyl transferase subunit</fullName>
    </submittedName>
</protein>
<dbReference type="GeneID" id="40320952"/>
<accession>A0A3R7KHB3</accession>
<keyword evidence="2" id="KW-1185">Reference proteome</keyword>
<dbReference type="GO" id="GO:0016740">
    <property type="term" value="F:transferase activity"/>
    <property type="evidence" value="ECO:0007669"/>
    <property type="project" value="UniProtKB-KW"/>
</dbReference>
<reference evidence="1 2" key="1">
    <citation type="journal article" date="2018" name="BMC Genomics">
        <title>Genomic comparison of Trypanosoma conorhini and Trypanosoma rangeli to Trypanosoma cruzi strains of high and low virulence.</title>
        <authorList>
            <person name="Bradwell K.R."/>
            <person name="Koparde V.N."/>
            <person name="Matveyev A.V."/>
            <person name="Serrano M.G."/>
            <person name="Alves J.M."/>
            <person name="Parikh H."/>
            <person name="Huang B."/>
            <person name="Lee V."/>
            <person name="Espinosa-Alvarez O."/>
            <person name="Ortiz P.A."/>
            <person name="Costa-Martins A.G."/>
            <person name="Teixeira M.M."/>
            <person name="Buck G.A."/>
        </authorList>
    </citation>
    <scope>NUCLEOTIDE SEQUENCE [LARGE SCALE GENOMIC DNA]</scope>
    <source>
        <strain evidence="1 2">025E</strain>
    </source>
</reference>
<proteinExistence type="predicted"/>
<dbReference type="RefSeq" id="XP_029225698.1">
    <property type="nucleotide sequence ID" value="XM_029374207.1"/>
</dbReference>
<gene>
    <name evidence="1" type="ORF">Tco025E_07341</name>
</gene>
<evidence type="ECO:0000313" key="1">
    <source>
        <dbReference type="EMBL" id="RNF07665.1"/>
    </source>
</evidence>
<dbReference type="OrthoDB" id="10261066at2759"/>
<evidence type="ECO:0000313" key="2">
    <source>
        <dbReference type="Proteomes" id="UP000284403"/>
    </source>
</evidence>
<dbReference type="AlphaFoldDB" id="A0A3R7KHB3"/>
<name>A0A3R7KHB3_9TRYP</name>
<comment type="caution">
    <text evidence="1">The sequence shown here is derived from an EMBL/GenBank/DDBJ whole genome shotgun (WGS) entry which is preliminary data.</text>
</comment>
<dbReference type="EMBL" id="MKKU01000559">
    <property type="protein sequence ID" value="RNF07665.1"/>
    <property type="molecule type" value="Genomic_DNA"/>
</dbReference>
<dbReference type="Proteomes" id="UP000284403">
    <property type="component" value="Unassembled WGS sequence"/>
</dbReference>
<keyword evidence="1" id="KW-0808">Transferase</keyword>
<sequence>MMRRSLLYNLHSAEEGPGTVLGKRFKLAYRSRHGLVKIYKVMNVSAASKAWVMDPKNRKCSPPGSWLCAGQYPPAKEIQEMLAKRIDYGQLEDFNRGKRDDAYYRAYMRRIRSE</sequence>